<protein>
    <submittedName>
        <fullName evidence="1">Glycosyltransferase family 2 protein</fullName>
        <ecNumber evidence="1">2.4.-.-</ecNumber>
    </submittedName>
</protein>
<dbReference type="Proteomes" id="UP001241605">
    <property type="component" value="Chromosome"/>
</dbReference>
<organism evidence="1 2">
    <name type="scientific">Tropicibacter oceani</name>
    <dbReference type="NCBI Taxonomy" id="3058420"/>
    <lineage>
        <taxon>Bacteria</taxon>
        <taxon>Pseudomonadati</taxon>
        <taxon>Pseudomonadota</taxon>
        <taxon>Alphaproteobacteria</taxon>
        <taxon>Rhodobacterales</taxon>
        <taxon>Roseobacteraceae</taxon>
        <taxon>Tropicibacter</taxon>
    </lineage>
</organism>
<keyword evidence="1" id="KW-0808">Transferase</keyword>
<dbReference type="RefSeq" id="WP_282299214.1">
    <property type="nucleotide sequence ID" value="NZ_CP124616.1"/>
</dbReference>
<evidence type="ECO:0000313" key="2">
    <source>
        <dbReference type="Proteomes" id="UP001241605"/>
    </source>
</evidence>
<gene>
    <name evidence="1" type="ORF">QF118_11570</name>
</gene>
<name>A0ABY8QEF6_9RHOB</name>
<accession>A0ABY8QEF6</accession>
<evidence type="ECO:0000313" key="1">
    <source>
        <dbReference type="EMBL" id="WGW02582.1"/>
    </source>
</evidence>
<sequence>MTAAASWGIVSTIKAPLPAILDFAAWHLELGAQRLYLYLDDPAPDTQAVLAAHPKIRVQHTDAAWWAKRNGRPDKHQVRQCKNARHANNRKPEVDWLAHIDVDEFLLPQTPLGAQLAALAPDTLCARVRPVEALAAGSGTAEGETAFKAFHLDQKQRQQAAQACFPTWGRHLSGGFLSHVAGKLFFRTGLGGLDIKIHNVTLDGVQNPGQVELTGVELGHFHSSSWDHFIAGYRFRLERGSYRAELKPQVRQGDALNLHDLFRTIEAEAGEDGLRAFFDEVCTASAPLCDRLERHGLLRRHRMDLAALRARHFPQGAA</sequence>
<dbReference type="GO" id="GO:0016757">
    <property type="term" value="F:glycosyltransferase activity"/>
    <property type="evidence" value="ECO:0007669"/>
    <property type="project" value="UniProtKB-KW"/>
</dbReference>
<dbReference type="EC" id="2.4.-.-" evidence="1"/>
<dbReference type="EMBL" id="CP124616">
    <property type="protein sequence ID" value="WGW02582.1"/>
    <property type="molecule type" value="Genomic_DNA"/>
</dbReference>
<dbReference type="Pfam" id="PF13704">
    <property type="entry name" value="Glyco_tranf_2_4"/>
    <property type="match status" value="1"/>
</dbReference>
<reference evidence="1 2" key="1">
    <citation type="submission" date="2023-05" db="EMBL/GenBank/DDBJ databases">
        <title>YMD87, complete Genome.</title>
        <authorList>
            <person name="Zhang J."/>
            <person name="Xu X."/>
        </authorList>
    </citation>
    <scope>NUCLEOTIDE SEQUENCE [LARGE SCALE GENOMIC DNA]</scope>
    <source>
        <strain evidence="1 2">YMD87</strain>
    </source>
</reference>
<keyword evidence="2" id="KW-1185">Reference proteome</keyword>
<keyword evidence="1" id="KW-0328">Glycosyltransferase</keyword>
<proteinExistence type="predicted"/>